<sequence>MHGSKWREQEKEWAAGIAVASIGVGAGDLVDVDPYDGGRLPEYRWRQAPEGLATRRQLRAMGLRPGGHDPVAQMTCRSGKRVAYLYRVDLAVTKLPMTLAKEAALDKAMAARQTCPRCRRRYVACLPLTTLESCLECHDGSPADPSSYTTPPAKHLLAA</sequence>
<evidence type="ECO:0000313" key="1">
    <source>
        <dbReference type="EMBL" id="MFM9653514.1"/>
    </source>
</evidence>
<reference evidence="1 2" key="1">
    <citation type="submission" date="2024-12" db="EMBL/GenBank/DDBJ databases">
        <title>Forecasting of Potato common scab and diversities of Pathogenic streptomyces spp. in china.</title>
        <authorList>
            <person name="Handique U."/>
            <person name="Wu J."/>
        </authorList>
    </citation>
    <scope>NUCLEOTIDE SEQUENCE [LARGE SCALE GENOMIC DNA]</scope>
    <source>
        <strain evidence="1 2">ZRIMU1585</strain>
    </source>
</reference>
<name>A0ABW9IYK5_STRGJ</name>
<dbReference type="Proteomes" id="UP001631993">
    <property type="component" value="Unassembled WGS sequence"/>
</dbReference>
<gene>
    <name evidence="1" type="ORF">ACKI1S_46505</name>
</gene>
<dbReference type="RefSeq" id="WP_308432365.1">
    <property type="nucleotide sequence ID" value="NZ_BMVS01000032.1"/>
</dbReference>
<accession>A0ABW9IYK5</accession>
<dbReference type="EMBL" id="JBJVNE010000056">
    <property type="protein sequence ID" value="MFM9653514.1"/>
    <property type="molecule type" value="Genomic_DNA"/>
</dbReference>
<protein>
    <submittedName>
        <fullName evidence="1">RRQRL motif-containing zinc-binding protein</fullName>
    </submittedName>
</protein>
<keyword evidence="2" id="KW-1185">Reference proteome</keyword>
<dbReference type="NCBIfam" id="NF041638">
    <property type="entry name" value="QRL_CxxC_CxxC"/>
    <property type="match status" value="1"/>
</dbReference>
<organism evidence="1 2">
    <name type="scientific">Streptomyces galilaeus</name>
    <dbReference type="NCBI Taxonomy" id="33899"/>
    <lineage>
        <taxon>Bacteria</taxon>
        <taxon>Bacillati</taxon>
        <taxon>Actinomycetota</taxon>
        <taxon>Actinomycetes</taxon>
        <taxon>Kitasatosporales</taxon>
        <taxon>Streptomycetaceae</taxon>
        <taxon>Streptomyces</taxon>
    </lineage>
</organism>
<proteinExistence type="predicted"/>
<evidence type="ECO:0000313" key="2">
    <source>
        <dbReference type="Proteomes" id="UP001631993"/>
    </source>
</evidence>
<dbReference type="GeneID" id="301209153"/>
<dbReference type="InterPro" id="IPR048142">
    <property type="entry name" value="QRL_CxxC_CxxC"/>
</dbReference>
<comment type="caution">
    <text evidence="1">The sequence shown here is derived from an EMBL/GenBank/DDBJ whole genome shotgun (WGS) entry which is preliminary data.</text>
</comment>